<evidence type="ECO:0000259" key="3">
    <source>
        <dbReference type="PROSITE" id="PS51186"/>
    </source>
</evidence>
<dbReference type="SUPFAM" id="SSF55729">
    <property type="entry name" value="Acyl-CoA N-acyltransferases (Nat)"/>
    <property type="match status" value="1"/>
</dbReference>
<keyword evidence="5" id="KW-1185">Reference proteome</keyword>
<proteinExistence type="predicted"/>
<dbReference type="PROSITE" id="PS51186">
    <property type="entry name" value="GNAT"/>
    <property type="match status" value="1"/>
</dbReference>
<organism evidence="4 5">
    <name type="scientific">Halorhabdus utahensis (strain DSM 12940 / JCM 11049 / AX-2)</name>
    <dbReference type="NCBI Taxonomy" id="519442"/>
    <lineage>
        <taxon>Archaea</taxon>
        <taxon>Methanobacteriati</taxon>
        <taxon>Methanobacteriota</taxon>
        <taxon>Stenosarchaea group</taxon>
        <taxon>Halobacteria</taxon>
        <taxon>Halobacteriales</taxon>
        <taxon>Haloarculaceae</taxon>
        <taxon>Halorhabdus</taxon>
    </lineage>
</organism>
<dbReference type="InterPro" id="IPR000182">
    <property type="entry name" value="GNAT_dom"/>
</dbReference>
<keyword evidence="2" id="KW-0012">Acyltransferase</keyword>
<evidence type="ECO:0000256" key="2">
    <source>
        <dbReference type="ARBA" id="ARBA00023315"/>
    </source>
</evidence>
<reference evidence="4 5" key="1">
    <citation type="journal article" date="2009" name="Stand. Genomic Sci.">
        <title>Complete genome sequence of Halorhabdus utahensis type strain (AX-2).</title>
        <authorList>
            <person name="Anderson I."/>
            <person name="Tindall B.J."/>
            <person name="Pomrenke H."/>
            <person name="Goker M."/>
            <person name="Lapidus A."/>
            <person name="Nolan M."/>
            <person name="Copeland A."/>
            <person name="Glavina Del Rio T."/>
            <person name="Chen F."/>
            <person name="Tice H."/>
            <person name="Cheng J.F."/>
            <person name="Lucas S."/>
            <person name="Chertkov O."/>
            <person name="Bruce D."/>
            <person name="Brettin T."/>
            <person name="Detter J.C."/>
            <person name="Han C."/>
            <person name="Goodwin L."/>
            <person name="Land M."/>
            <person name="Hauser L."/>
            <person name="Chang Y.J."/>
            <person name="Jeffries C.D."/>
            <person name="Pitluck S."/>
            <person name="Pati A."/>
            <person name="Mavromatis K."/>
            <person name="Ivanova N."/>
            <person name="Ovchinnikova G."/>
            <person name="Chen A."/>
            <person name="Palaniappan K."/>
            <person name="Chain P."/>
            <person name="Rohde M."/>
            <person name="Bristow J."/>
            <person name="Eisen J.A."/>
            <person name="Markowitz V."/>
            <person name="Hugenholtz P."/>
            <person name="Kyrpides N.C."/>
            <person name="Klenk H.P."/>
        </authorList>
    </citation>
    <scope>NUCLEOTIDE SEQUENCE [LARGE SCALE GENOMIC DNA]</scope>
    <source>
        <strain evidence="5">DSM 12940 / JCM 11049 / AX-2</strain>
    </source>
</reference>
<dbReference type="InterPro" id="IPR016181">
    <property type="entry name" value="Acyl_CoA_acyltransferase"/>
</dbReference>
<evidence type="ECO:0000313" key="5">
    <source>
        <dbReference type="Proteomes" id="UP000002071"/>
    </source>
</evidence>
<protein>
    <submittedName>
        <fullName evidence="4">GCN5-related N-acetyltransferase</fullName>
    </submittedName>
</protein>
<dbReference type="PANTHER" id="PTHR43877">
    <property type="entry name" value="AMINOALKYLPHOSPHONATE N-ACETYLTRANSFERASE-RELATED-RELATED"/>
    <property type="match status" value="1"/>
</dbReference>
<evidence type="ECO:0000256" key="1">
    <source>
        <dbReference type="ARBA" id="ARBA00022679"/>
    </source>
</evidence>
<dbReference type="OrthoDB" id="38613at2157"/>
<sequence>MSAVDALADLWVDLAEGQRAYGSHLATAPNRGRIRESISRHVVTGRIRVAREADRTIGFVMFTVESGTLERTELRGLIENLYVVPARRDEGIGTKLLAEAETALREEGATVVVLDVLADNEAAREFYRARGYDPHRVTVEKSIESDTPSKG</sequence>
<dbReference type="GO" id="GO:0016747">
    <property type="term" value="F:acyltransferase activity, transferring groups other than amino-acyl groups"/>
    <property type="evidence" value="ECO:0007669"/>
    <property type="project" value="InterPro"/>
</dbReference>
<name>C7NTX0_HALUD</name>
<dbReference type="CDD" id="cd04301">
    <property type="entry name" value="NAT_SF"/>
    <property type="match status" value="1"/>
</dbReference>
<dbReference type="Pfam" id="PF00583">
    <property type="entry name" value="Acetyltransf_1"/>
    <property type="match status" value="1"/>
</dbReference>
<dbReference type="KEGG" id="hut:Huta_0774"/>
<evidence type="ECO:0000313" key="4">
    <source>
        <dbReference type="EMBL" id="ACV10959.1"/>
    </source>
</evidence>
<dbReference type="InterPro" id="IPR050832">
    <property type="entry name" value="Bact_Acetyltransf"/>
</dbReference>
<dbReference type="AlphaFoldDB" id="C7NTX0"/>
<dbReference type="EMBL" id="CP001687">
    <property type="protein sequence ID" value="ACV10959.1"/>
    <property type="molecule type" value="Genomic_DNA"/>
</dbReference>
<dbReference type="HOGENOM" id="CLU_105299_0_0_2"/>
<keyword evidence="1 4" id="KW-0808">Transferase</keyword>
<accession>C7NTX0</accession>
<feature type="domain" description="N-acetyltransferase" evidence="3">
    <location>
        <begin position="1"/>
        <end position="151"/>
    </location>
</feature>
<dbReference type="Proteomes" id="UP000002071">
    <property type="component" value="Chromosome"/>
</dbReference>
<dbReference type="eggNOG" id="arCOG00826">
    <property type="taxonomic scope" value="Archaea"/>
</dbReference>
<dbReference type="STRING" id="519442.Huta_0774"/>
<dbReference type="PANTHER" id="PTHR43877:SF2">
    <property type="entry name" value="AMINOALKYLPHOSPHONATE N-ACETYLTRANSFERASE-RELATED"/>
    <property type="match status" value="1"/>
</dbReference>
<gene>
    <name evidence="4" type="ordered locus">Huta_0774</name>
</gene>
<dbReference type="Gene3D" id="3.40.630.30">
    <property type="match status" value="1"/>
</dbReference>